<dbReference type="EMBL" id="SZZH01000001">
    <property type="protein sequence ID" value="TKV61340.1"/>
    <property type="molecule type" value="Genomic_DNA"/>
</dbReference>
<protein>
    <submittedName>
        <fullName evidence="1">Uncharacterized protein</fullName>
    </submittedName>
</protein>
<sequence length="67" mass="6809">MTTVADLLTADSCTAACIAATTSARRCQCPCGGLHHGLLAHASVDALLEARSSGLTSLPDLEILNAQ</sequence>
<proteinExistence type="predicted"/>
<organism evidence="1 2">
    <name type="scientific">Nakamurella flava</name>
    <dbReference type="NCBI Taxonomy" id="2576308"/>
    <lineage>
        <taxon>Bacteria</taxon>
        <taxon>Bacillati</taxon>
        <taxon>Actinomycetota</taxon>
        <taxon>Actinomycetes</taxon>
        <taxon>Nakamurellales</taxon>
        <taxon>Nakamurellaceae</taxon>
        <taxon>Nakamurella</taxon>
    </lineage>
</organism>
<keyword evidence="2" id="KW-1185">Reference proteome</keyword>
<dbReference type="AlphaFoldDB" id="A0A4U6QLC0"/>
<comment type="caution">
    <text evidence="1">The sequence shown here is derived from an EMBL/GenBank/DDBJ whole genome shotgun (WGS) entry which is preliminary data.</text>
</comment>
<name>A0A4U6QLC0_9ACTN</name>
<dbReference type="RefSeq" id="WP_137448644.1">
    <property type="nucleotide sequence ID" value="NZ_SZZH01000001.1"/>
</dbReference>
<evidence type="ECO:0000313" key="2">
    <source>
        <dbReference type="Proteomes" id="UP000306985"/>
    </source>
</evidence>
<dbReference type="Proteomes" id="UP000306985">
    <property type="component" value="Unassembled WGS sequence"/>
</dbReference>
<gene>
    <name evidence="1" type="ORF">FDO65_07005</name>
</gene>
<evidence type="ECO:0000313" key="1">
    <source>
        <dbReference type="EMBL" id="TKV61340.1"/>
    </source>
</evidence>
<accession>A0A4U6QLC0</accession>
<reference evidence="1 2" key="1">
    <citation type="submission" date="2019-05" db="EMBL/GenBank/DDBJ databases">
        <title>Nakamurella sp. N5BH11, whole genome shotgun sequence.</title>
        <authorList>
            <person name="Tuo L."/>
        </authorList>
    </citation>
    <scope>NUCLEOTIDE SEQUENCE [LARGE SCALE GENOMIC DNA]</scope>
    <source>
        <strain evidence="1 2">N5BH11</strain>
    </source>
</reference>